<reference evidence="2" key="1">
    <citation type="journal article" date="2012" name="Science">
        <title>Fermentation, hydrogen, and sulfur metabolism in multiple uncultivated bacterial phyla.</title>
        <authorList>
            <person name="Wrighton K.C."/>
            <person name="Thomas B.C."/>
            <person name="Sharon I."/>
            <person name="Miller C.S."/>
            <person name="Castelle C.J."/>
            <person name="VerBerkmoes N.C."/>
            <person name="Wilkins M.J."/>
            <person name="Hettich R.L."/>
            <person name="Lipton M.S."/>
            <person name="Williams K.H."/>
            <person name="Long P.E."/>
            <person name="Banfield J.F."/>
        </authorList>
    </citation>
    <scope>NUCLEOTIDE SEQUENCE [LARGE SCALE GENOMIC DNA]</scope>
</reference>
<dbReference type="EMBL" id="AMFJ01021635">
    <property type="protein sequence ID" value="EKD66373.1"/>
    <property type="molecule type" value="Genomic_DNA"/>
</dbReference>
<name>K2BC35_9BACT</name>
<sequence>MKKIALVLFVWLALTSCWSTSTTTDESTKAYTSSGFTINIPTTWTVVNKNELPQIKSGQVELAVSSSDISSGFANNLVVIWQELLEKTTSKQYSIINYSLSTWEYVEFIKLSEKTIAFSDKDESNLYIFEAKYNTTTPKRKFLQTAKICNNKVYLLTIWVALGATDTTRYENLITSFACTK</sequence>
<keyword evidence="1" id="KW-0732">Signal</keyword>
<evidence type="ECO:0008006" key="3">
    <source>
        <dbReference type="Google" id="ProtNLM"/>
    </source>
</evidence>
<evidence type="ECO:0000256" key="1">
    <source>
        <dbReference type="SAM" id="SignalP"/>
    </source>
</evidence>
<evidence type="ECO:0000313" key="2">
    <source>
        <dbReference type="EMBL" id="EKD66373.1"/>
    </source>
</evidence>
<proteinExistence type="predicted"/>
<gene>
    <name evidence="2" type="ORF">ACD_49C00049G0006</name>
</gene>
<comment type="caution">
    <text evidence="2">The sequence shown here is derived from an EMBL/GenBank/DDBJ whole genome shotgun (WGS) entry which is preliminary data.</text>
</comment>
<dbReference type="AlphaFoldDB" id="K2BC35"/>
<accession>K2BC35</accession>
<organism evidence="2">
    <name type="scientific">uncultured bacterium</name>
    <name type="common">gcode 4</name>
    <dbReference type="NCBI Taxonomy" id="1234023"/>
    <lineage>
        <taxon>Bacteria</taxon>
        <taxon>environmental samples</taxon>
    </lineage>
</organism>
<dbReference type="PROSITE" id="PS51257">
    <property type="entry name" value="PROKAR_LIPOPROTEIN"/>
    <property type="match status" value="1"/>
</dbReference>
<protein>
    <recommendedName>
        <fullName evidence="3">PsbP C-terminal domain-containing protein</fullName>
    </recommendedName>
</protein>
<feature type="signal peptide" evidence="1">
    <location>
        <begin position="1"/>
        <end position="19"/>
    </location>
</feature>
<feature type="chain" id="PRO_5017241758" description="PsbP C-terminal domain-containing protein" evidence="1">
    <location>
        <begin position="20"/>
        <end position="181"/>
    </location>
</feature>